<accession>A0AB38YJI5</accession>
<feature type="transmembrane region" description="Helical" evidence="1">
    <location>
        <begin position="164"/>
        <end position="185"/>
    </location>
</feature>
<gene>
    <name evidence="2" type="ORF">NFC81_06540</name>
</gene>
<dbReference type="InterPro" id="IPR049458">
    <property type="entry name" value="EpsG-like"/>
</dbReference>
<dbReference type="AlphaFoldDB" id="A0AB38YJI5"/>
<feature type="transmembrane region" description="Helical" evidence="1">
    <location>
        <begin position="326"/>
        <end position="346"/>
    </location>
</feature>
<sequence length="356" mass="41373">MYLSILPVALFLSGFARFVKDRIRFIVVFLILQIMGLVLALDSSMTDYSSYSEHFTKVPNISEILTDPKSFSRAYGEPAFVGLQVLAKSLGLDYVIFRVIFYSLMMAFNAIFFLKFKSYFVFIFFWYFAFFYHNDGNIMRTAFSSTLFMLGVFHLGHKKTYVSLAYFIAASLFHYTAIIFIGVYVAFFLNFGRWFVIFSLLLSLMFGFFGVGRSLLVWITSYSELSFIIFDKIYRYANYNLSPEAGVVRFITVVPMALILLVFVKYNLVIRNRLDRQWLVVFSLSVCFLFIFSDFRLFADRIFTLMGMAGGALLVASFKAFNSRSLLAYQLSWLILLLIFSVYKYFNYNWVLVSLS</sequence>
<feature type="transmembrane region" description="Helical" evidence="1">
    <location>
        <begin position="26"/>
        <end position="45"/>
    </location>
</feature>
<feature type="transmembrane region" description="Helical" evidence="1">
    <location>
        <begin position="278"/>
        <end position="296"/>
    </location>
</feature>
<evidence type="ECO:0000256" key="1">
    <source>
        <dbReference type="SAM" id="Phobius"/>
    </source>
</evidence>
<evidence type="ECO:0000313" key="2">
    <source>
        <dbReference type="EMBL" id="WLD59432.1"/>
    </source>
</evidence>
<dbReference type="EMBL" id="CP101717">
    <property type="protein sequence ID" value="WLD59432.1"/>
    <property type="molecule type" value="Genomic_DNA"/>
</dbReference>
<proteinExistence type="predicted"/>
<feature type="transmembrane region" description="Helical" evidence="1">
    <location>
        <begin position="302"/>
        <end position="321"/>
    </location>
</feature>
<dbReference type="Pfam" id="PF14897">
    <property type="entry name" value="EpsG"/>
    <property type="match status" value="1"/>
</dbReference>
<dbReference type="RefSeq" id="WP_304996724.1">
    <property type="nucleotide sequence ID" value="NZ_CP101717.1"/>
</dbReference>
<feature type="transmembrane region" description="Helical" evidence="1">
    <location>
        <begin position="246"/>
        <end position="266"/>
    </location>
</feature>
<keyword evidence="1" id="KW-0812">Transmembrane</keyword>
<protein>
    <submittedName>
        <fullName evidence="2">EpsG family protein</fullName>
    </submittedName>
</protein>
<organism evidence="2">
    <name type="scientific">Salinispirillum sp. LH 10-3-1</name>
    <dbReference type="NCBI Taxonomy" id="2952525"/>
    <lineage>
        <taxon>Bacteria</taxon>
        <taxon>Pseudomonadati</taxon>
        <taxon>Pseudomonadota</taxon>
        <taxon>Gammaproteobacteria</taxon>
        <taxon>Oceanospirillales</taxon>
        <taxon>Saccharospirillaceae</taxon>
        <taxon>Salinispirillum</taxon>
    </lineage>
</organism>
<feature type="transmembrane region" description="Helical" evidence="1">
    <location>
        <begin position="191"/>
        <end position="209"/>
    </location>
</feature>
<keyword evidence="1" id="KW-0472">Membrane</keyword>
<keyword evidence="1" id="KW-1133">Transmembrane helix</keyword>
<name>A0AB38YJI5_9GAMM</name>
<reference evidence="2" key="1">
    <citation type="submission" date="2022-07" db="EMBL/GenBank/DDBJ databases">
        <title>Complete genome sequence of Salinispirillum sp. LH10-3-1 capable of multiple carbohydrate inversion isolated from a soda lake.</title>
        <authorList>
            <person name="Liu J."/>
            <person name="Zhai Y."/>
            <person name="Zhang H."/>
            <person name="Yang H."/>
            <person name="Qu J."/>
            <person name="Li J."/>
        </authorList>
    </citation>
    <scope>NUCLEOTIDE SEQUENCE</scope>
    <source>
        <strain evidence="2">LH 10-3-1</strain>
    </source>
</reference>
<feature type="transmembrane region" description="Helical" evidence="1">
    <location>
        <begin position="99"/>
        <end position="132"/>
    </location>
</feature>